<feature type="transmembrane region" description="Helical" evidence="1">
    <location>
        <begin position="18"/>
        <end position="39"/>
    </location>
</feature>
<accession>A0A926EAV8</accession>
<evidence type="ECO:0000256" key="1">
    <source>
        <dbReference type="SAM" id="Phobius"/>
    </source>
</evidence>
<evidence type="ECO:0000313" key="2">
    <source>
        <dbReference type="EMBL" id="MBC8570517.1"/>
    </source>
</evidence>
<sequence length="159" mass="18412">MEKCWGMMAVAQRSRKKLWIVIAVILILLTLIPIITYVMDNRLSGEDALDIKPSRVVRISVRRGDSYYEITDRDRAARLMDKIQGLSFKRNISLDEKRTLGNTIIEVETDNQLELISEINNRFVSHYQVPFLTFLTTYYDVENTETLQEIVALAELLAD</sequence>
<comment type="caution">
    <text evidence="2">The sequence shown here is derived from an EMBL/GenBank/DDBJ whole genome shotgun (WGS) entry which is preliminary data.</text>
</comment>
<reference evidence="2" key="1">
    <citation type="submission" date="2020-08" db="EMBL/GenBank/DDBJ databases">
        <title>Genome public.</title>
        <authorList>
            <person name="Liu C."/>
            <person name="Sun Q."/>
        </authorList>
    </citation>
    <scope>NUCLEOTIDE SEQUENCE</scope>
    <source>
        <strain evidence="2">NSJ-54</strain>
    </source>
</reference>
<organism evidence="2 3">
    <name type="scientific">Zongyangia hominis</name>
    <dbReference type="NCBI Taxonomy" id="2763677"/>
    <lineage>
        <taxon>Bacteria</taxon>
        <taxon>Bacillati</taxon>
        <taxon>Bacillota</taxon>
        <taxon>Clostridia</taxon>
        <taxon>Eubacteriales</taxon>
        <taxon>Oscillospiraceae</taxon>
        <taxon>Zongyangia</taxon>
    </lineage>
</organism>
<protein>
    <submittedName>
        <fullName evidence="2">Uncharacterized protein</fullName>
    </submittedName>
</protein>
<gene>
    <name evidence="2" type="ORF">H8709_06690</name>
</gene>
<evidence type="ECO:0000313" key="3">
    <source>
        <dbReference type="Proteomes" id="UP000660861"/>
    </source>
</evidence>
<dbReference type="EMBL" id="JACRTC010000004">
    <property type="protein sequence ID" value="MBC8570517.1"/>
    <property type="molecule type" value="Genomic_DNA"/>
</dbReference>
<dbReference type="Proteomes" id="UP000660861">
    <property type="component" value="Unassembled WGS sequence"/>
</dbReference>
<keyword evidence="3" id="KW-1185">Reference proteome</keyword>
<dbReference type="RefSeq" id="WP_262397618.1">
    <property type="nucleotide sequence ID" value="NZ_JACRTC010000004.1"/>
</dbReference>
<name>A0A926EAV8_9FIRM</name>
<keyword evidence="1" id="KW-0812">Transmembrane</keyword>
<proteinExistence type="predicted"/>
<keyword evidence="1" id="KW-0472">Membrane</keyword>
<dbReference type="AlphaFoldDB" id="A0A926EAV8"/>
<keyword evidence="1" id="KW-1133">Transmembrane helix</keyword>